<dbReference type="AlphaFoldDB" id="A0A261G803"/>
<dbReference type="GO" id="GO:0003677">
    <property type="term" value="F:DNA binding"/>
    <property type="evidence" value="ECO:0007669"/>
    <property type="project" value="UniProtKB-KW"/>
</dbReference>
<dbReference type="OrthoDB" id="79118at2"/>
<reference evidence="7 9" key="2">
    <citation type="submission" date="2020-10" db="EMBL/GenBank/DDBJ databases">
        <title>Genome sequencing of Bifidobacterium eulemuris_DSMZ_100216.</title>
        <authorList>
            <person name="Kim J."/>
        </authorList>
    </citation>
    <scope>NUCLEOTIDE SEQUENCE [LARGE SCALE GENOMIC DNA]</scope>
    <source>
        <strain evidence="7 9">DSM 100216</strain>
    </source>
</reference>
<dbReference type="SUPFAM" id="SSF46785">
    <property type="entry name" value="Winged helix' DNA-binding domain"/>
    <property type="match status" value="1"/>
</dbReference>
<dbReference type="PANTHER" id="PTHR30346:SF28">
    <property type="entry name" value="HTH-TYPE TRANSCRIPTIONAL REGULATOR CYNR"/>
    <property type="match status" value="1"/>
</dbReference>
<comment type="similarity">
    <text evidence="1">Belongs to the LysR transcriptional regulatory family.</text>
</comment>
<sequence length="303" mass="34329">MTECFDNENKQSRNGMSDMEDLEQLVAFAKKGTLSGAARSLHMSQPSLSRTMRRLESEFKVPLFDRDRNTIALNENGEMAVEYASRLLAMHDEMMRHVREYDRSRHTIAVASCAPAPLWEASRILSQMQPDMTVSSEMKSDDEMLEGVSDGTYRMVILNNPSKGILEELNLIGTPLMTETLYLAVPQTHPLARFDEMRFKDFNGYNILLVNGIGFWEDVCRKHLPASRLLRQSDSESFTAIAQATDLLYFVTKASLRIYERPVRDRKLVRITDADATAEFHCVCRADDAGFLNAFVTAVAARP</sequence>
<dbReference type="InterPro" id="IPR036388">
    <property type="entry name" value="WH-like_DNA-bd_sf"/>
</dbReference>
<evidence type="ECO:0000313" key="6">
    <source>
        <dbReference type="EMBL" id="OZG67552.1"/>
    </source>
</evidence>
<feature type="domain" description="HTH lysR-type" evidence="5">
    <location>
        <begin position="18"/>
        <end position="74"/>
    </location>
</feature>
<dbReference type="SUPFAM" id="SSF53850">
    <property type="entry name" value="Periplasmic binding protein-like II"/>
    <property type="match status" value="1"/>
</dbReference>
<evidence type="ECO:0000256" key="1">
    <source>
        <dbReference type="ARBA" id="ARBA00009437"/>
    </source>
</evidence>
<keyword evidence="3" id="KW-0238">DNA-binding</keyword>
<dbReference type="RefSeq" id="WP_094637168.1">
    <property type="nucleotide sequence ID" value="NZ_CP062938.1"/>
</dbReference>
<evidence type="ECO:0000256" key="3">
    <source>
        <dbReference type="ARBA" id="ARBA00023125"/>
    </source>
</evidence>
<organism evidence="6 8">
    <name type="scientific">Bifidobacterium eulemuris</name>
    <dbReference type="NCBI Taxonomy" id="1765219"/>
    <lineage>
        <taxon>Bacteria</taxon>
        <taxon>Bacillati</taxon>
        <taxon>Actinomycetota</taxon>
        <taxon>Actinomycetes</taxon>
        <taxon>Bifidobacteriales</taxon>
        <taxon>Bifidobacteriaceae</taxon>
        <taxon>Bifidobacterium</taxon>
    </lineage>
</organism>
<proteinExistence type="inferred from homology"/>
<dbReference type="EMBL" id="CP062938">
    <property type="protein sequence ID" value="QOL31087.1"/>
    <property type="molecule type" value="Genomic_DNA"/>
</dbReference>
<dbReference type="PROSITE" id="PS50931">
    <property type="entry name" value="HTH_LYSR"/>
    <property type="match status" value="1"/>
</dbReference>
<dbReference type="PANTHER" id="PTHR30346">
    <property type="entry name" value="TRANSCRIPTIONAL DUAL REGULATOR HCAR-RELATED"/>
    <property type="match status" value="1"/>
</dbReference>
<evidence type="ECO:0000313" key="7">
    <source>
        <dbReference type="EMBL" id="QOL31087.1"/>
    </source>
</evidence>
<name>A0A261G803_9BIFI</name>
<evidence type="ECO:0000313" key="9">
    <source>
        <dbReference type="Proteomes" id="UP000593943"/>
    </source>
</evidence>
<keyword evidence="2" id="KW-0805">Transcription regulation</keyword>
<dbReference type="Proteomes" id="UP000593943">
    <property type="component" value="Chromosome"/>
</dbReference>
<protein>
    <submittedName>
        <fullName evidence="6">LysR family transcriptional regulator</fullName>
    </submittedName>
</protein>
<dbReference type="GO" id="GO:0003700">
    <property type="term" value="F:DNA-binding transcription factor activity"/>
    <property type="evidence" value="ECO:0007669"/>
    <property type="project" value="InterPro"/>
</dbReference>
<dbReference type="Pfam" id="PF03466">
    <property type="entry name" value="LysR_substrate"/>
    <property type="match status" value="1"/>
</dbReference>
<evidence type="ECO:0000313" key="8">
    <source>
        <dbReference type="Proteomes" id="UP000216057"/>
    </source>
</evidence>
<dbReference type="GO" id="GO:0032993">
    <property type="term" value="C:protein-DNA complex"/>
    <property type="evidence" value="ECO:0007669"/>
    <property type="project" value="TreeGrafter"/>
</dbReference>
<reference evidence="6 8" key="1">
    <citation type="journal article" date="2017" name="BMC Genomics">
        <title>Comparative genomic and phylogenomic analyses of the Bifidobacteriaceae family.</title>
        <authorList>
            <person name="Lugli G.A."/>
            <person name="Milani C."/>
            <person name="Turroni F."/>
            <person name="Duranti S."/>
            <person name="Mancabelli L."/>
            <person name="Mangifesta M."/>
            <person name="Ferrario C."/>
            <person name="Modesto M."/>
            <person name="Mattarelli P."/>
            <person name="Jiri K."/>
            <person name="van Sinderen D."/>
            <person name="Ventura M."/>
        </authorList>
    </citation>
    <scope>NUCLEOTIDE SEQUENCE [LARGE SCALE GENOMIC DNA]</scope>
    <source>
        <strain evidence="6 8">DSM 100216</strain>
    </source>
</reference>
<evidence type="ECO:0000259" key="5">
    <source>
        <dbReference type="PROSITE" id="PS50931"/>
    </source>
</evidence>
<dbReference type="PRINTS" id="PR00039">
    <property type="entry name" value="HTHLYSR"/>
</dbReference>
<dbReference type="InterPro" id="IPR000847">
    <property type="entry name" value="LysR_HTH_N"/>
</dbReference>
<dbReference type="InterPro" id="IPR005119">
    <property type="entry name" value="LysR_subst-bd"/>
</dbReference>
<gene>
    <name evidence="7" type="ORF">BE0216_00345</name>
    <name evidence="6" type="ORF">BEUL_1643</name>
</gene>
<accession>A0A261G803</accession>
<evidence type="ECO:0000256" key="2">
    <source>
        <dbReference type="ARBA" id="ARBA00023015"/>
    </source>
</evidence>
<dbReference type="Gene3D" id="3.40.190.10">
    <property type="entry name" value="Periplasmic binding protein-like II"/>
    <property type="match status" value="2"/>
</dbReference>
<dbReference type="Proteomes" id="UP000216057">
    <property type="component" value="Unassembled WGS sequence"/>
</dbReference>
<keyword evidence="9" id="KW-1185">Reference proteome</keyword>
<dbReference type="Pfam" id="PF00126">
    <property type="entry name" value="HTH_1"/>
    <property type="match status" value="1"/>
</dbReference>
<dbReference type="InterPro" id="IPR036390">
    <property type="entry name" value="WH_DNA-bd_sf"/>
</dbReference>
<evidence type="ECO:0000256" key="4">
    <source>
        <dbReference type="ARBA" id="ARBA00023163"/>
    </source>
</evidence>
<dbReference type="EMBL" id="MWWZ01000008">
    <property type="protein sequence ID" value="OZG67552.1"/>
    <property type="molecule type" value="Genomic_DNA"/>
</dbReference>
<dbReference type="Gene3D" id="1.10.10.10">
    <property type="entry name" value="Winged helix-like DNA-binding domain superfamily/Winged helix DNA-binding domain"/>
    <property type="match status" value="1"/>
</dbReference>
<dbReference type="KEGG" id="beu:BE0216_00345"/>
<keyword evidence="4" id="KW-0804">Transcription</keyword>